<name>A0AAV9K5X7_9SOLN</name>
<evidence type="ECO:0000313" key="2">
    <source>
        <dbReference type="Proteomes" id="UP001311915"/>
    </source>
</evidence>
<comment type="caution">
    <text evidence="1">The sequence shown here is derived from an EMBL/GenBank/DDBJ whole genome shotgun (WGS) entry which is preliminary data.</text>
</comment>
<keyword evidence="2" id="KW-1185">Reference proteome</keyword>
<evidence type="ECO:0000313" key="1">
    <source>
        <dbReference type="EMBL" id="KAK4708704.1"/>
    </source>
</evidence>
<protein>
    <submittedName>
        <fullName evidence="1">Uncharacterized protein</fullName>
    </submittedName>
</protein>
<accession>A0AAV9K5X7</accession>
<gene>
    <name evidence="1" type="ORF">R3W88_029629</name>
</gene>
<proteinExistence type="predicted"/>
<reference evidence="1 2" key="1">
    <citation type="submission" date="2023-10" db="EMBL/GenBank/DDBJ databases">
        <title>Genome-Wide Identification Analysis in wild type Solanum Pinnatisectum Reveals Some Genes Defensing Phytophthora Infestans.</title>
        <authorList>
            <person name="Sun C."/>
        </authorList>
    </citation>
    <scope>NUCLEOTIDE SEQUENCE [LARGE SCALE GENOMIC DNA]</scope>
    <source>
        <strain evidence="1">LQN</strain>
        <tissue evidence="1">Leaf</tissue>
    </source>
</reference>
<sequence>MMENMEKRESTQLCADLHETKEKRESFTKQETIIKEFQVSAEDLILVDKLKDFIK</sequence>
<dbReference type="Proteomes" id="UP001311915">
    <property type="component" value="Unassembled WGS sequence"/>
</dbReference>
<dbReference type="EMBL" id="JAWPEI010000012">
    <property type="protein sequence ID" value="KAK4708704.1"/>
    <property type="molecule type" value="Genomic_DNA"/>
</dbReference>
<dbReference type="AlphaFoldDB" id="A0AAV9K5X7"/>
<organism evidence="1 2">
    <name type="scientific">Solanum pinnatisectum</name>
    <name type="common">tansyleaf nightshade</name>
    <dbReference type="NCBI Taxonomy" id="50273"/>
    <lineage>
        <taxon>Eukaryota</taxon>
        <taxon>Viridiplantae</taxon>
        <taxon>Streptophyta</taxon>
        <taxon>Embryophyta</taxon>
        <taxon>Tracheophyta</taxon>
        <taxon>Spermatophyta</taxon>
        <taxon>Magnoliopsida</taxon>
        <taxon>eudicotyledons</taxon>
        <taxon>Gunneridae</taxon>
        <taxon>Pentapetalae</taxon>
        <taxon>asterids</taxon>
        <taxon>lamiids</taxon>
        <taxon>Solanales</taxon>
        <taxon>Solanaceae</taxon>
        <taxon>Solanoideae</taxon>
        <taxon>Solaneae</taxon>
        <taxon>Solanum</taxon>
    </lineage>
</organism>